<name>A0A1Z1WMJ6_9ACTN</name>
<accession>A0A1Z1WMJ6</accession>
<evidence type="ECO:0000256" key="4">
    <source>
        <dbReference type="SAM" id="MobiDB-lite"/>
    </source>
</evidence>
<organism evidence="5 6">
    <name type="scientific">Streptomyces alboflavus</name>
    <dbReference type="NCBI Taxonomy" id="67267"/>
    <lineage>
        <taxon>Bacteria</taxon>
        <taxon>Bacillati</taxon>
        <taxon>Actinomycetota</taxon>
        <taxon>Actinomycetes</taxon>
        <taxon>Kitasatosporales</taxon>
        <taxon>Streptomycetaceae</taxon>
        <taxon>Streptomyces</taxon>
    </lineage>
</organism>
<dbReference type="InterPro" id="IPR008792">
    <property type="entry name" value="PQQD"/>
</dbReference>
<dbReference type="GO" id="GO:0048038">
    <property type="term" value="F:quinone binding"/>
    <property type="evidence" value="ECO:0007669"/>
    <property type="project" value="InterPro"/>
</dbReference>
<dbReference type="KEGG" id="salf:SMD44_07099"/>
<feature type="compositionally biased region" description="Gly residues" evidence="4">
    <location>
        <begin position="16"/>
        <end position="49"/>
    </location>
</feature>
<proteinExistence type="predicted"/>
<evidence type="ECO:0000256" key="2">
    <source>
        <dbReference type="ARBA" id="ARBA00011741"/>
    </source>
</evidence>
<dbReference type="RefSeq" id="WP_237307575.1">
    <property type="nucleotide sequence ID" value="NZ_CP021748.1"/>
</dbReference>
<dbReference type="UniPathway" id="UPA00539"/>
<comment type="pathway">
    <text evidence="1">Cofactor biosynthesis; pyrroloquinoline quinone biosynthesis.</text>
</comment>
<dbReference type="AlphaFoldDB" id="A0A1Z1WMJ6"/>
<evidence type="ECO:0000256" key="1">
    <source>
        <dbReference type="ARBA" id="ARBA00004886"/>
    </source>
</evidence>
<comment type="subunit">
    <text evidence="2">Monomer. Interacts with PqqE.</text>
</comment>
<keyword evidence="6" id="KW-1185">Reference proteome</keyword>
<protein>
    <submittedName>
        <fullName evidence="5">Pyrroloquinoline quinone biosynthesis protein PqqD</fullName>
    </submittedName>
</protein>
<dbReference type="InterPro" id="IPR022479">
    <property type="entry name" value="PqqD_bac"/>
</dbReference>
<evidence type="ECO:0000256" key="3">
    <source>
        <dbReference type="ARBA" id="ARBA00022905"/>
    </source>
</evidence>
<dbReference type="Proteomes" id="UP000195880">
    <property type="component" value="Chromosome"/>
</dbReference>
<evidence type="ECO:0000313" key="5">
    <source>
        <dbReference type="EMBL" id="ARX87618.1"/>
    </source>
</evidence>
<dbReference type="Pfam" id="PF05402">
    <property type="entry name" value="PqqD"/>
    <property type="match status" value="1"/>
</dbReference>
<dbReference type="Gene3D" id="1.10.10.1150">
    <property type="entry name" value="Coenzyme PQQ synthesis protein D (PqqD)"/>
    <property type="match status" value="1"/>
</dbReference>
<dbReference type="EMBL" id="CP021748">
    <property type="protein sequence ID" value="ARX87618.1"/>
    <property type="molecule type" value="Genomic_DNA"/>
</dbReference>
<sequence>MREVTVDGDAWVADGLGEGDGPGVDGWGADGPGAGGSGAGGSGAGGSGNRGSDAGSSGAGGPTVAHGPGGVATEPVPPDWRPVLARSVVLRRDRVRGADLLLLPERVVVLRGAAASIVALCDGERDVAGIVAELERRHPGAPVGAEVPVFLGRLRAQRWLR</sequence>
<gene>
    <name evidence="5" type="primary">pqqD</name>
    <name evidence="5" type="ORF">SMD44_07099</name>
</gene>
<feature type="region of interest" description="Disordered" evidence="4">
    <location>
        <begin position="1"/>
        <end position="79"/>
    </location>
</feature>
<keyword evidence="3" id="KW-0884">PQQ biosynthesis</keyword>
<evidence type="ECO:0000313" key="6">
    <source>
        <dbReference type="Proteomes" id="UP000195880"/>
    </source>
</evidence>
<reference evidence="5 6" key="1">
    <citation type="submission" date="2017-05" db="EMBL/GenBank/DDBJ databases">
        <title>Streptomyces alboflavus Genome sequencing and assembly.</title>
        <authorList>
            <person name="Wang Y."/>
            <person name="Du B."/>
            <person name="Ding Y."/>
            <person name="Liu H."/>
            <person name="Hou Q."/>
            <person name="Liu K."/>
            <person name="Wang C."/>
            <person name="Yao L."/>
        </authorList>
    </citation>
    <scope>NUCLEOTIDE SEQUENCE [LARGE SCALE GENOMIC DNA]</scope>
    <source>
        <strain evidence="5 6">MDJK44</strain>
    </source>
</reference>
<dbReference type="NCBIfam" id="TIGR03859">
    <property type="entry name" value="PQQ_PqqD"/>
    <property type="match status" value="1"/>
</dbReference>
<dbReference type="GO" id="GO:0018189">
    <property type="term" value="P:pyrroloquinoline quinone biosynthetic process"/>
    <property type="evidence" value="ECO:0007669"/>
    <property type="project" value="UniProtKB-UniPathway"/>
</dbReference>
<dbReference type="InterPro" id="IPR041881">
    <property type="entry name" value="PqqD_sf"/>
</dbReference>
<dbReference type="STRING" id="67267.GCA_000716675_07299"/>